<evidence type="ECO:0000259" key="5">
    <source>
        <dbReference type="PROSITE" id="PS50931"/>
    </source>
</evidence>
<organism evidence="6 7">
    <name type="scientific">Thiomicrorhabdus marina</name>
    <dbReference type="NCBI Taxonomy" id="2818442"/>
    <lineage>
        <taxon>Bacteria</taxon>
        <taxon>Pseudomonadati</taxon>
        <taxon>Pseudomonadota</taxon>
        <taxon>Gammaproteobacteria</taxon>
        <taxon>Thiotrichales</taxon>
        <taxon>Piscirickettsiaceae</taxon>
        <taxon>Thiomicrorhabdus</taxon>
    </lineage>
</organism>
<keyword evidence="4" id="KW-0804">Transcription</keyword>
<dbReference type="PROSITE" id="PS50931">
    <property type="entry name" value="HTH_LYSR"/>
    <property type="match status" value="1"/>
</dbReference>
<evidence type="ECO:0000313" key="7">
    <source>
        <dbReference type="Proteomes" id="UP000664835"/>
    </source>
</evidence>
<name>A0ABS3Q271_9GAMM</name>
<dbReference type="PANTHER" id="PTHR30126">
    <property type="entry name" value="HTH-TYPE TRANSCRIPTIONAL REGULATOR"/>
    <property type="match status" value="1"/>
</dbReference>
<dbReference type="RefSeq" id="WP_208147407.1">
    <property type="nucleotide sequence ID" value="NZ_JAGETV010000003.1"/>
</dbReference>
<dbReference type="InterPro" id="IPR000847">
    <property type="entry name" value="LysR_HTH_N"/>
</dbReference>
<keyword evidence="2" id="KW-0805">Transcription regulation</keyword>
<comment type="caution">
    <text evidence="6">The sequence shown here is derived from an EMBL/GenBank/DDBJ whole genome shotgun (WGS) entry which is preliminary data.</text>
</comment>
<dbReference type="Gene3D" id="3.40.190.290">
    <property type="match status" value="1"/>
</dbReference>
<evidence type="ECO:0000256" key="2">
    <source>
        <dbReference type="ARBA" id="ARBA00023015"/>
    </source>
</evidence>
<gene>
    <name evidence="6" type="ORF">J3998_02475</name>
</gene>
<dbReference type="CDD" id="cd05466">
    <property type="entry name" value="PBP2_LTTR_substrate"/>
    <property type="match status" value="1"/>
</dbReference>
<dbReference type="SUPFAM" id="SSF46785">
    <property type="entry name" value="Winged helix' DNA-binding domain"/>
    <property type="match status" value="1"/>
</dbReference>
<dbReference type="Pfam" id="PF03466">
    <property type="entry name" value="LysR_substrate"/>
    <property type="match status" value="1"/>
</dbReference>
<dbReference type="InterPro" id="IPR005119">
    <property type="entry name" value="LysR_subst-bd"/>
</dbReference>
<evidence type="ECO:0000313" key="6">
    <source>
        <dbReference type="EMBL" id="MBO1926427.1"/>
    </source>
</evidence>
<proteinExistence type="inferred from homology"/>
<comment type="similarity">
    <text evidence="1">Belongs to the LysR transcriptional regulatory family.</text>
</comment>
<dbReference type="SUPFAM" id="SSF53850">
    <property type="entry name" value="Periplasmic binding protein-like II"/>
    <property type="match status" value="1"/>
</dbReference>
<protein>
    <submittedName>
        <fullName evidence="6">LysR family transcriptional regulator</fullName>
    </submittedName>
</protein>
<evidence type="ECO:0000256" key="4">
    <source>
        <dbReference type="ARBA" id="ARBA00023163"/>
    </source>
</evidence>
<sequence length="298" mass="33748">MKLEYFHYFIEIAQAGSIAKAAAKLNRNRTTISMAIASLEDNLNAELFIRSGNSMHLSPIGEKILDDSIRLVTLTENIKRTVETCDSDQPAVLRLGRDDVLPESFWRRILRAIRLQYPGLTLAMNYANAGTLLEQLRQGEIDLACCMPEHFEQNKFGLYAQVVDKIAMRLMVSAEHPLSNMRSVSDEDLKSVPQITYLGNDQNEVFSLEQVSQEQIALSSFELVRDAISDGLGWGFVPDPLLVQMDQNHLLPVAHGLNISWHTYLIFGRESLNHESTFIGSISGLIRREILELFERKR</sequence>
<feature type="domain" description="HTH lysR-type" evidence="5">
    <location>
        <begin position="1"/>
        <end position="58"/>
    </location>
</feature>
<evidence type="ECO:0000256" key="3">
    <source>
        <dbReference type="ARBA" id="ARBA00023125"/>
    </source>
</evidence>
<dbReference type="EMBL" id="JAGETV010000003">
    <property type="protein sequence ID" value="MBO1926427.1"/>
    <property type="molecule type" value="Genomic_DNA"/>
</dbReference>
<dbReference type="Gene3D" id="1.10.10.10">
    <property type="entry name" value="Winged helix-like DNA-binding domain superfamily/Winged helix DNA-binding domain"/>
    <property type="match status" value="1"/>
</dbReference>
<keyword evidence="7" id="KW-1185">Reference proteome</keyword>
<accession>A0ABS3Q271</accession>
<dbReference type="Proteomes" id="UP000664835">
    <property type="component" value="Unassembled WGS sequence"/>
</dbReference>
<dbReference type="InterPro" id="IPR036390">
    <property type="entry name" value="WH_DNA-bd_sf"/>
</dbReference>
<keyword evidence="3" id="KW-0238">DNA-binding</keyword>
<dbReference type="InterPro" id="IPR036388">
    <property type="entry name" value="WH-like_DNA-bd_sf"/>
</dbReference>
<dbReference type="PANTHER" id="PTHR30126:SF22">
    <property type="entry name" value="HTH-TYPE TRANSCRIPTIONAL REGULATOR YHAJ-RELATED"/>
    <property type="match status" value="1"/>
</dbReference>
<evidence type="ECO:0000256" key="1">
    <source>
        <dbReference type="ARBA" id="ARBA00009437"/>
    </source>
</evidence>
<reference evidence="6 7" key="1">
    <citation type="submission" date="2021-03" db="EMBL/GenBank/DDBJ databases">
        <title>Thiomicrorhabdus sp.nov.,novel sulfur-oxidizing bacteria isolated from coastal sediment.</title>
        <authorList>
            <person name="Liu X."/>
        </authorList>
    </citation>
    <scope>NUCLEOTIDE SEQUENCE [LARGE SCALE GENOMIC DNA]</scope>
    <source>
        <strain evidence="6 7">6S2-11</strain>
    </source>
</reference>
<dbReference type="Pfam" id="PF00126">
    <property type="entry name" value="HTH_1"/>
    <property type="match status" value="1"/>
</dbReference>